<dbReference type="GO" id="GO:0008061">
    <property type="term" value="F:chitin binding"/>
    <property type="evidence" value="ECO:0007669"/>
    <property type="project" value="InterPro"/>
</dbReference>
<keyword evidence="4" id="KW-1185">Reference proteome</keyword>
<accession>A0AAW1U8I9</accession>
<feature type="region of interest" description="Disordered" evidence="1">
    <location>
        <begin position="585"/>
        <end position="619"/>
    </location>
</feature>
<dbReference type="GO" id="GO:0005576">
    <property type="term" value="C:extracellular region"/>
    <property type="evidence" value="ECO:0007669"/>
    <property type="project" value="InterPro"/>
</dbReference>
<dbReference type="EMBL" id="JARQZJ010000061">
    <property type="protein sequence ID" value="KAK9878860.1"/>
    <property type="molecule type" value="Genomic_DNA"/>
</dbReference>
<protein>
    <recommendedName>
        <fullName evidence="2">Chitin-binding type-2 domain-containing protein</fullName>
    </recommendedName>
</protein>
<dbReference type="InterPro" id="IPR036508">
    <property type="entry name" value="Chitin-bd_dom_sf"/>
</dbReference>
<dbReference type="PROSITE" id="PS50940">
    <property type="entry name" value="CHIT_BIND_II"/>
    <property type="match status" value="1"/>
</dbReference>
<feature type="region of interest" description="Disordered" evidence="1">
    <location>
        <begin position="442"/>
        <end position="461"/>
    </location>
</feature>
<dbReference type="Pfam" id="PF01607">
    <property type="entry name" value="CBM_14"/>
    <property type="match status" value="1"/>
</dbReference>
<dbReference type="Gene3D" id="2.170.140.10">
    <property type="entry name" value="Chitin binding domain"/>
    <property type="match status" value="1"/>
</dbReference>
<proteinExistence type="predicted"/>
<dbReference type="SMART" id="SM00494">
    <property type="entry name" value="ChtBD2"/>
    <property type="match status" value="1"/>
</dbReference>
<name>A0AAW1U8I9_9CUCU</name>
<organism evidence="3 4">
    <name type="scientific">Henosepilachna vigintioctopunctata</name>
    <dbReference type="NCBI Taxonomy" id="420089"/>
    <lineage>
        <taxon>Eukaryota</taxon>
        <taxon>Metazoa</taxon>
        <taxon>Ecdysozoa</taxon>
        <taxon>Arthropoda</taxon>
        <taxon>Hexapoda</taxon>
        <taxon>Insecta</taxon>
        <taxon>Pterygota</taxon>
        <taxon>Neoptera</taxon>
        <taxon>Endopterygota</taxon>
        <taxon>Coleoptera</taxon>
        <taxon>Polyphaga</taxon>
        <taxon>Cucujiformia</taxon>
        <taxon>Coccinelloidea</taxon>
        <taxon>Coccinellidae</taxon>
        <taxon>Epilachninae</taxon>
        <taxon>Epilachnini</taxon>
        <taxon>Henosepilachna</taxon>
    </lineage>
</organism>
<dbReference type="PANTHER" id="PTHR22933">
    <property type="entry name" value="FI18007P1-RELATED"/>
    <property type="match status" value="1"/>
</dbReference>
<comment type="caution">
    <text evidence="3">The sequence shown here is derived from an EMBL/GenBank/DDBJ whole genome shotgun (WGS) entry which is preliminary data.</text>
</comment>
<dbReference type="InterPro" id="IPR002557">
    <property type="entry name" value="Chitin-bd_dom"/>
</dbReference>
<evidence type="ECO:0000313" key="3">
    <source>
        <dbReference type="EMBL" id="KAK9878860.1"/>
    </source>
</evidence>
<dbReference type="AlphaFoldDB" id="A0AAW1U8I9"/>
<feature type="domain" description="Chitin-binding type-2" evidence="2">
    <location>
        <begin position="478"/>
        <end position="537"/>
    </location>
</feature>
<evidence type="ECO:0000313" key="4">
    <source>
        <dbReference type="Proteomes" id="UP001431783"/>
    </source>
</evidence>
<feature type="compositionally biased region" description="Polar residues" evidence="1">
    <location>
        <begin position="606"/>
        <end position="619"/>
    </location>
</feature>
<evidence type="ECO:0000256" key="1">
    <source>
        <dbReference type="SAM" id="MobiDB-lite"/>
    </source>
</evidence>
<dbReference type="SUPFAM" id="SSF57625">
    <property type="entry name" value="Invertebrate chitin-binding proteins"/>
    <property type="match status" value="1"/>
</dbReference>
<dbReference type="Proteomes" id="UP001431783">
    <property type="component" value="Unassembled WGS sequence"/>
</dbReference>
<dbReference type="PANTHER" id="PTHR22933:SF18">
    <property type="match status" value="1"/>
</dbReference>
<gene>
    <name evidence="3" type="ORF">WA026_003693</name>
</gene>
<evidence type="ECO:0000259" key="2">
    <source>
        <dbReference type="PROSITE" id="PS50940"/>
    </source>
</evidence>
<reference evidence="3 4" key="1">
    <citation type="submission" date="2023-03" db="EMBL/GenBank/DDBJ databases">
        <title>Genome insight into feeding habits of ladybird beetles.</title>
        <authorList>
            <person name="Li H.-S."/>
            <person name="Huang Y.-H."/>
            <person name="Pang H."/>
        </authorList>
    </citation>
    <scope>NUCLEOTIDE SEQUENCE [LARGE SCALE GENOMIC DNA]</scope>
    <source>
        <strain evidence="3">SYSU_2023b</strain>
        <tissue evidence="3">Whole body</tissue>
    </source>
</reference>
<feature type="compositionally biased region" description="Acidic residues" evidence="1">
    <location>
        <begin position="593"/>
        <end position="604"/>
    </location>
</feature>
<dbReference type="InterPro" id="IPR052976">
    <property type="entry name" value="Scoloptoxin-like"/>
</dbReference>
<sequence length="619" mass="71202">MNLFTGLFLLSSGISIEIKSKPQRILPSSFEASTAINLRKDSDKSTFADRQKPSQTYVDYYVAQNVSAENADNAKLKRYSVYEFKRLNPDVRPSYNYGYPVEARTMLTPFLKTNALPGTFSPVVRKQKPQPDFSAIYGKLWILKSRQERLPAYTRVHHAPEKYYVQKHHHPFRQTLQKEKIFIETSPPTNLDIPPILVEGMHANHFNSRTTESYKNPNSVNTFISKQVVIDLPPNAYVRQHKEPISYQRPIDSLQKAPIYYPEEQLPRSVILAQSRPIKEDKQRTYPIVEENYVAQKYIIHPKLQDLKQQAFSRPEIHPQDYYKYESVHLIQPSTPSLPKLTENVNIDHSLKNDNRDSLSDILKKLQNSNALPLSLTADNIDNSIKTLVKILDSLKKQRKILKPIVVVAKNEDQNRSHVGTLNFKVKQSEHIEDILGPSESEPTLLEANDYPEDTQEGGTPGMPGVDYPALNTIPSTSFNCKTQRYKGFFADPDTHCQVWHYCDLNGGQASFLCPNGTIFSQVALTCDWWYNVKCSLTPQLYVLNERLYKYILPFAPKFPEDYTGPLVDKYLALKFMEMEEKLKRERKGKEETTDETTSMDELTEPTTIAQTKMNKLEI</sequence>